<dbReference type="EMBL" id="PVZC01000003">
    <property type="protein sequence ID" value="PRY00062.1"/>
    <property type="molecule type" value="Genomic_DNA"/>
</dbReference>
<reference evidence="1 2" key="1">
    <citation type="submission" date="2018-03" db="EMBL/GenBank/DDBJ databases">
        <title>Genomic Encyclopedia of Archaeal and Bacterial Type Strains, Phase II (KMG-II): from individual species to whole genera.</title>
        <authorList>
            <person name="Goeker M."/>
        </authorList>
    </citation>
    <scope>NUCLEOTIDE SEQUENCE [LARGE SCALE GENOMIC DNA]</scope>
    <source>
        <strain evidence="1 2">DSM 45601</strain>
    </source>
</reference>
<proteinExistence type="predicted"/>
<dbReference type="AlphaFoldDB" id="A0A2T0Q8F8"/>
<dbReference type="Proteomes" id="UP000237846">
    <property type="component" value="Unassembled WGS sequence"/>
</dbReference>
<sequence>MDFIRRLARHGWAFGASTRSRGRHLRSAERQVPTRTRVWPPVVGRARVGETTEWLPLDHYVPQGRPAMVRPYLIAHERAQLAGAGVAR</sequence>
<gene>
    <name evidence="1" type="ORF">CLV72_103672</name>
</gene>
<keyword evidence="2" id="KW-1185">Reference proteome</keyword>
<accession>A0A2T0Q8F8</accession>
<organism evidence="1 2">
    <name type="scientific">Allonocardiopsis opalescens</name>
    <dbReference type="NCBI Taxonomy" id="1144618"/>
    <lineage>
        <taxon>Bacteria</taxon>
        <taxon>Bacillati</taxon>
        <taxon>Actinomycetota</taxon>
        <taxon>Actinomycetes</taxon>
        <taxon>Streptosporangiales</taxon>
        <taxon>Allonocardiopsis</taxon>
    </lineage>
</organism>
<evidence type="ECO:0000313" key="1">
    <source>
        <dbReference type="EMBL" id="PRY00062.1"/>
    </source>
</evidence>
<name>A0A2T0Q8F8_9ACTN</name>
<protein>
    <submittedName>
        <fullName evidence="1">Uncharacterized protein</fullName>
    </submittedName>
</protein>
<comment type="caution">
    <text evidence="1">The sequence shown here is derived from an EMBL/GenBank/DDBJ whole genome shotgun (WGS) entry which is preliminary data.</text>
</comment>
<evidence type="ECO:0000313" key="2">
    <source>
        <dbReference type="Proteomes" id="UP000237846"/>
    </source>
</evidence>